<evidence type="ECO:0000313" key="1">
    <source>
        <dbReference type="EMBL" id="CUS37270.1"/>
    </source>
</evidence>
<dbReference type="EMBL" id="CZPZ01000023">
    <property type="protein sequence ID" value="CUS37270.1"/>
    <property type="molecule type" value="Genomic_DNA"/>
</dbReference>
<dbReference type="AlphaFoldDB" id="A0A0S4LMX5"/>
<keyword evidence="2" id="KW-1185">Reference proteome</keyword>
<dbReference type="Proteomes" id="UP000198736">
    <property type="component" value="Unassembled WGS sequence"/>
</dbReference>
<protein>
    <submittedName>
        <fullName evidence="1">Uncharacterized protein</fullName>
    </submittedName>
</protein>
<gene>
    <name evidence="1" type="ORF">COMA2_30159</name>
</gene>
<accession>A0A0S4LMX5</accession>
<name>A0A0S4LMX5_9BACT</name>
<evidence type="ECO:0000313" key="2">
    <source>
        <dbReference type="Proteomes" id="UP000198736"/>
    </source>
</evidence>
<reference evidence="2" key="1">
    <citation type="submission" date="2015-10" db="EMBL/GenBank/DDBJ databases">
        <authorList>
            <person name="Luecker S."/>
            <person name="Luecker S."/>
        </authorList>
    </citation>
    <scope>NUCLEOTIDE SEQUENCE [LARGE SCALE GENOMIC DNA]</scope>
</reference>
<sequence length="99" mass="10547">MSFCLGLTPALRRVGRGLFEQLMDQGLVGLPALCRHLPQLIEQCGGYPNGNQLFGHAAGRSPDSTHAPQLLIGSLRDIGKINLRVGHMLGAPCDSTASR</sequence>
<organism evidence="1 2">
    <name type="scientific">Candidatus Nitrospira nitrificans</name>
    <dbReference type="NCBI Taxonomy" id="1742973"/>
    <lineage>
        <taxon>Bacteria</taxon>
        <taxon>Pseudomonadati</taxon>
        <taxon>Nitrospirota</taxon>
        <taxon>Nitrospiria</taxon>
        <taxon>Nitrospirales</taxon>
        <taxon>Nitrospiraceae</taxon>
        <taxon>Nitrospira</taxon>
    </lineage>
</organism>
<proteinExistence type="predicted"/>